<comment type="caution">
    <text evidence="4">The sequence shown here is derived from an EMBL/GenBank/DDBJ whole genome shotgun (WGS) entry which is preliminary data.</text>
</comment>
<reference evidence="4 5" key="1">
    <citation type="submission" date="2018-07" db="EMBL/GenBank/DDBJ databases">
        <title>Genomic Encyclopedia of Type Strains, Phase III (KMG-III): the genomes of soil and plant-associated and newly described type strains.</title>
        <authorList>
            <person name="Whitman W."/>
        </authorList>
    </citation>
    <scope>NUCLEOTIDE SEQUENCE [LARGE SCALE GENOMIC DNA]</scope>
    <source>
        <strain evidence="4 5">CECT 8575</strain>
    </source>
</reference>
<dbReference type="InterPro" id="IPR016174">
    <property type="entry name" value="Di-haem_cyt_TM"/>
</dbReference>
<evidence type="ECO:0000256" key="1">
    <source>
        <dbReference type="SAM" id="MobiDB-lite"/>
    </source>
</evidence>
<keyword evidence="5" id="KW-1185">Reference proteome</keyword>
<dbReference type="InterPro" id="IPR000572">
    <property type="entry name" value="OxRdtase_Mopterin-bd_dom"/>
</dbReference>
<keyword evidence="2" id="KW-1133">Transmembrane helix</keyword>
<proteinExistence type="predicted"/>
<name>A0A368VR06_9ACTN</name>
<dbReference type="Pfam" id="PF00174">
    <property type="entry name" value="Oxidored_molyb"/>
    <property type="match status" value="1"/>
</dbReference>
<dbReference type="EMBL" id="QPJC01000005">
    <property type="protein sequence ID" value="RCW44090.1"/>
    <property type="molecule type" value="Genomic_DNA"/>
</dbReference>
<evidence type="ECO:0000256" key="2">
    <source>
        <dbReference type="SAM" id="Phobius"/>
    </source>
</evidence>
<dbReference type="GO" id="GO:0016491">
    <property type="term" value="F:oxidoreductase activity"/>
    <property type="evidence" value="ECO:0007669"/>
    <property type="project" value="InterPro"/>
</dbReference>
<sequence length="481" mass="52170">MCLAARLRQRIALEAVDPDRIPLGPRSARDLRAERTSEPAEPHDPAANRSYGFPVGLWRALARYRPPGTGHPRAWRSPLRGPWLTSVFGLILLVTLPVVTLTGLVSYIAYAPQFGQAIPADVGWLRLPRFTWPTSPSWLYALNQCTHVILGLVLVPVVLAKLWSVMPKLFDWPPARSPAQLLERLSLLLLVGGVLFEIATGVLNIQYDYVFGFSFYTAHYFGAWVFIAGFLAHVAVKLPRMVTALRSRSLRRELRTPRSRTLPEPLDADGLVAAHPAEPTLSRRGALGLVGSGSLLVAVMTAGQGTGGGARKFAYLLPRGRSYGDGPNGFQINRTAEAALIDTRDTGSSWRLSLAGGLGRITLDRTGLLAMPQHTATLPISCVEGWQTTQTWTGVRLRDLAALAGVPDPTSAHVRSLEAVGAFDRATLQGNQVLAPDSLLALRVNGADLSLDHGFPARVIVPALPGVHNTKWVRSIEFSDG</sequence>
<feature type="transmembrane region" description="Helical" evidence="2">
    <location>
        <begin position="213"/>
        <end position="236"/>
    </location>
</feature>
<keyword evidence="2" id="KW-0472">Membrane</keyword>
<feature type="region of interest" description="Disordered" evidence="1">
    <location>
        <begin position="24"/>
        <end position="48"/>
    </location>
</feature>
<feature type="domain" description="Oxidoreductase molybdopterin-binding" evidence="3">
    <location>
        <begin position="347"/>
        <end position="480"/>
    </location>
</feature>
<accession>A0A368VR06</accession>
<evidence type="ECO:0000313" key="5">
    <source>
        <dbReference type="Proteomes" id="UP000253495"/>
    </source>
</evidence>
<protein>
    <submittedName>
        <fullName evidence="4">DMSO/TMAO reductase YedYZ molybdopterin-dependent catalytic subunit</fullName>
    </submittedName>
</protein>
<gene>
    <name evidence="4" type="ORF">DFQ14_105235</name>
</gene>
<dbReference type="AlphaFoldDB" id="A0A368VR06"/>
<dbReference type="SUPFAM" id="SSF81342">
    <property type="entry name" value="Transmembrane di-heme cytochromes"/>
    <property type="match status" value="1"/>
</dbReference>
<feature type="transmembrane region" description="Helical" evidence="2">
    <location>
        <begin position="83"/>
        <end position="110"/>
    </location>
</feature>
<keyword evidence="2" id="KW-0812">Transmembrane</keyword>
<dbReference type="GO" id="GO:0022904">
    <property type="term" value="P:respiratory electron transport chain"/>
    <property type="evidence" value="ECO:0007669"/>
    <property type="project" value="InterPro"/>
</dbReference>
<evidence type="ECO:0000259" key="3">
    <source>
        <dbReference type="Pfam" id="PF00174"/>
    </source>
</evidence>
<dbReference type="SUPFAM" id="SSF56524">
    <property type="entry name" value="Oxidoreductase molybdopterin-binding domain"/>
    <property type="match status" value="1"/>
</dbReference>
<dbReference type="Proteomes" id="UP000253495">
    <property type="component" value="Unassembled WGS sequence"/>
</dbReference>
<dbReference type="InterPro" id="IPR036374">
    <property type="entry name" value="OxRdtase_Mopterin-bd_sf"/>
</dbReference>
<feature type="transmembrane region" description="Helical" evidence="2">
    <location>
        <begin position="185"/>
        <end position="207"/>
    </location>
</feature>
<feature type="compositionally biased region" description="Basic and acidic residues" evidence="1">
    <location>
        <begin position="27"/>
        <end position="46"/>
    </location>
</feature>
<dbReference type="PANTHER" id="PTHR43032">
    <property type="entry name" value="PROTEIN-METHIONINE-SULFOXIDE REDUCTASE"/>
    <property type="match status" value="1"/>
</dbReference>
<dbReference type="CDD" id="cd00321">
    <property type="entry name" value="SO_family_Moco"/>
    <property type="match status" value="1"/>
</dbReference>
<dbReference type="Gene3D" id="3.90.420.10">
    <property type="entry name" value="Oxidoreductase, molybdopterin-binding domain"/>
    <property type="match status" value="1"/>
</dbReference>
<feature type="transmembrane region" description="Helical" evidence="2">
    <location>
        <begin position="138"/>
        <end position="164"/>
    </location>
</feature>
<dbReference type="GO" id="GO:0016020">
    <property type="term" value="C:membrane"/>
    <property type="evidence" value="ECO:0007669"/>
    <property type="project" value="InterPro"/>
</dbReference>
<evidence type="ECO:0000313" key="4">
    <source>
        <dbReference type="EMBL" id="RCW44090.1"/>
    </source>
</evidence>
<dbReference type="InterPro" id="IPR008335">
    <property type="entry name" value="Mopterin_OxRdtase_euk"/>
</dbReference>
<organism evidence="4 5">
    <name type="scientific">Halopolyspora algeriensis</name>
    <dbReference type="NCBI Taxonomy" id="1500506"/>
    <lineage>
        <taxon>Bacteria</taxon>
        <taxon>Bacillati</taxon>
        <taxon>Actinomycetota</taxon>
        <taxon>Actinomycetes</taxon>
        <taxon>Actinomycetes incertae sedis</taxon>
        <taxon>Halopolyspora</taxon>
    </lineage>
</organism>
<dbReference type="PRINTS" id="PR00407">
    <property type="entry name" value="EUMOPTERIN"/>
</dbReference>
<dbReference type="PANTHER" id="PTHR43032:SF2">
    <property type="entry name" value="BLL0505 PROTEIN"/>
    <property type="match status" value="1"/>
</dbReference>